<accession>A0A0F9MUL8</accession>
<dbReference type="AlphaFoldDB" id="A0A0F9MUL8"/>
<feature type="transmembrane region" description="Helical" evidence="1">
    <location>
        <begin position="37"/>
        <end position="56"/>
    </location>
</feature>
<gene>
    <name evidence="2" type="ORF">LCGC14_1415760</name>
</gene>
<proteinExistence type="predicted"/>
<keyword evidence="1" id="KW-1133">Transmembrane helix</keyword>
<name>A0A0F9MUL8_9ZZZZ</name>
<keyword evidence="1" id="KW-0472">Membrane</keyword>
<evidence type="ECO:0000313" key="2">
    <source>
        <dbReference type="EMBL" id="KKM72912.1"/>
    </source>
</evidence>
<comment type="caution">
    <text evidence="2">The sequence shown here is derived from an EMBL/GenBank/DDBJ whole genome shotgun (WGS) entry which is preliminary data.</text>
</comment>
<feature type="transmembrane region" description="Helical" evidence="1">
    <location>
        <begin position="95"/>
        <end position="113"/>
    </location>
</feature>
<reference evidence="2" key="1">
    <citation type="journal article" date="2015" name="Nature">
        <title>Complex archaea that bridge the gap between prokaryotes and eukaryotes.</title>
        <authorList>
            <person name="Spang A."/>
            <person name="Saw J.H."/>
            <person name="Jorgensen S.L."/>
            <person name="Zaremba-Niedzwiedzka K."/>
            <person name="Martijn J."/>
            <person name="Lind A.E."/>
            <person name="van Eijk R."/>
            <person name="Schleper C."/>
            <person name="Guy L."/>
            <person name="Ettema T.J."/>
        </authorList>
    </citation>
    <scope>NUCLEOTIDE SEQUENCE</scope>
</reference>
<evidence type="ECO:0000256" key="1">
    <source>
        <dbReference type="SAM" id="Phobius"/>
    </source>
</evidence>
<sequence length="118" mass="12981">MVERGVSIMVSYPDLSSLSDNPTIGDFLALPNASYPFFWAWILGGIWIIITLSLYFSEKDRKTVESMLASMAIGCFAALILCVLGTIVGFVSLEIMIYALVFGIGIIAVWLFTTRKTS</sequence>
<organism evidence="2">
    <name type="scientific">marine sediment metagenome</name>
    <dbReference type="NCBI Taxonomy" id="412755"/>
    <lineage>
        <taxon>unclassified sequences</taxon>
        <taxon>metagenomes</taxon>
        <taxon>ecological metagenomes</taxon>
    </lineage>
</organism>
<keyword evidence="1" id="KW-0812">Transmembrane</keyword>
<feature type="transmembrane region" description="Helical" evidence="1">
    <location>
        <begin position="68"/>
        <end position="89"/>
    </location>
</feature>
<protein>
    <submittedName>
        <fullName evidence="2">Uncharacterized protein</fullName>
    </submittedName>
</protein>
<dbReference type="EMBL" id="LAZR01009386">
    <property type="protein sequence ID" value="KKM72912.1"/>
    <property type="molecule type" value="Genomic_DNA"/>
</dbReference>